<accession>A0A1C2GCX5</accession>
<evidence type="ECO:0000313" key="2">
    <source>
        <dbReference type="Proteomes" id="UP000095141"/>
    </source>
</evidence>
<dbReference type="AlphaFoldDB" id="A0A1C2GCX5"/>
<protein>
    <submittedName>
        <fullName evidence="1">Uncharacterized protein</fullName>
    </submittedName>
</protein>
<sequence length="134" mass="15597">MKLKKLRVVFENIDSYDIPLAAVKEFHVSGVEKTIDYSSYGNLTVEQVCRKFTATFFVDELQKINTVEDVTLDERLDSHNFADLCMIDLVTDDGEETTIRLPWEEMTYPDHNDAMKTWIEEDFEGRQLMYISVG</sequence>
<gene>
    <name evidence="1" type="ORF">BFD03_03580</name>
</gene>
<reference evidence="1 2" key="1">
    <citation type="submission" date="2016-08" db="EMBL/GenBank/DDBJ databases">
        <title>Probiotic bacterium isolated from chicken gut.</title>
        <authorList>
            <person name="Levy J.L."/>
            <person name="Hassan H.M."/>
            <person name="Mendoza M.A."/>
        </authorList>
    </citation>
    <scope>NUCLEOTIDE SEQUENCE [LARGE SCALE GENOMIC DNA]</scope>
    <source>
        <strain evidence="1 2">P43</strain>
    </source>
</reference>
<comment type="caution">
    <text evidence="1">The sequence shown here is derived from an EMBL/GenBank/DDBJ whole genome shotgun (WGS) entry which is preliminary data.</text>
</comment>
<dbReference type="RefSeq" id="WP_066035549.1">
    <property type="nucleotide sequence ID" value="NZ_CP136906.1"/>
</dbReference>
<organism evidence="1 2">
    <name type="scientific">Limosilactobacillus reuteri</name>
    <name type="common">Lactobacillus reuteri</name>
    <dbReference type="NCBI Taxonomy" id="1598"/>
    <lineage>
        <taxon>Bacteria</taxon>
        <taxon>Bacillati</taxon>
        <taxon>Bacillota</taxon>
        <taxon>Bacilli</taxon>
        <taxon>Lactobacillales</taxon>
        <taxon>Lactobacillaceae</taxon>
        <taxon>Limosilactobacillus</taxon>
    </lineage>
</organism>
<dbReference type="Proteomes" id="UP000095141">
    <property type="component" value="Unassembled WGS sequence"/>
</dbReference>
<evidence type="ECO:0000313" key="1">
    <source>
        <dbReference type="EMBL" id="OCX49310.1"/>
    </source>
</evidence>
<name>A0A1C2GCX5_LIMRT</name>
<dbReference type="EMBL" id="MCNS01000004">
    <property type="protein sequence ID" value="OCX49310.1"/>
    <property type="molecule type" value="Genomic_DNA"/>
</dbReference>
<proteinExistence type="predicted"/>